<dbReference type="PANTHER" id="PTHR30563">
    <property type="entry name" value="DNA RECOMBINATION PROTEIN RMUC"/>
    <property type="match status" value="1"/>
</dbReference>
<evidence type="ECO:0000256" key="2">
    <source>
        <dbReference type="ARBA" id="ARBA00009840"/>
    </source>
</evidence>
<comment type="function">
    <text evidence="1">Involved in DNA recombination.</text>
</comment>
<accession>A0ABS6V5W2</accession>
<evidence type="ECO:0000256" key="5">
    <source>
        <dbReference type="ARBA" id="ARBA00023172"/>
    </source>
</evidence>
<proteinExistence type="inferred from homology"/>
<evidence type="ECO:0000313" key="8">
    <source>
        <dbReference type="Proteomes" id="UP000698028"/>
    </source>
</evidence>
<dbReference type="Proteomes" id="UP000698028">
    <property type="component" value="Unassembled WGS sequence"/>
</dbReference>
<comment type="similarity">
    <text evidence="2">Belongs to the RmuC family.</text>
</comment>
<evidence type="ECO:0000256" key="6">
    <source>
        <dbReference type="SAM" id="Coils"/>
    </source>
</evidence>
<organism evidence="7 8">
    <name type="scientific">Sphingomicrobium clamense</name>
    <dbReference type="NCBI Taxonomy" id="2851013"/>
    <lineage>
        <taxon>Bacteria</taxon>
        <taxon>Pseudomonadati</taxon>
        <taxon>Pseudomonadota</taxon>
        <taxon>Alphaproteobacteria</taxon>
        <taxon>Sphingomonadales</taxon>
        <taxon>Sphingomonadaceae</taxon>
        <taxon>Sphingomicrobium</taxon>
    </lineage>
</organism>
<dbReference type="InterPro" id="IPR003798">
    <property type="entry name" value="DNA_recombination_RmuC"/>
</dbReference>
<keyword evidence="5" id="KW-0233">DNA recombination</keyword>
<gene>
    <name evidence="7" type="primary">rmuC</name>
    <name evidence="7" type="ORF">KTQ36_06575</name>
</gene>
<comment type="caution">
    <text evidence="7">The sequence shown here is derived from an EMBL/GenBank/DDBJ whole genome shotgun (WGS) entry which is preliminary data.</text>
</comment>
<evidence type="ECO:0000256" key="1">
    <source>
        <dbReference type="ARBA" id="ARBA00003416"/>
    </source>
</evidence>
<protein>
    <recommendedName>
        <fullName evidence="3">DNA recombination protein RmuC homolog</fullName>
    </recommendedName>
</protein>
<keyword evidence="4 6" id="KW-0175">Coiled coil</keyword>
<dbReference type="RefSeq" id="WP_218632905.1">
    <property type="nucleotide sequence ID" value="NZ_JAHVAH010000001.1"/>
</dbReference>
<reference evidence="7 8" key="1">
    <citation type="submission" date="2021-07" db="EMBL/GenBank/DDBJ databases">
        <title>The draft genome sequence of Sphingomicrobium sp. B8.</title>
        <authorList>
            <person name="Mu L."/>
        </authorList>
    </citation>
    <scope>NUCLEOTIDE SEQUENCE [LARGE SCALE GENOMIC DNA]</scope>
    <source>
        <strain evidence="7 8">B8</strain>
    </source>
</reference>
<keyword evidence="8" id="KW-1185">Reference proteome</keyword>
<feature type="coiled-coil region" evidence="6">
    <location>
        <begin position="39"/>
        <end position="111"/>
    </location>
</feature>
<evidence type="ECO:0000256" key="4">
    <source>
        <dbReference type="ARBA" id="ARBA00023054"/>
    </source>
</evidence>
<sequence>MDLVTIALLVVAVIAALGAGLFVGWKAAQKSTEGLRDDNQFLRQAKEAAANDLAAEKQRAARADEYKALLEEVTKERDEANKARAAMEADARNFETRIKDVEAMRKDLAVEFSKVGDEMLAKANKEFLEKAGLKFGELDKETQAKMQALVGPLRELLDRQEKKIAEVEKERVDQYSGLKAVIEEVKQGQGQVRDEARNLVNALRSGPKQRGRWGEKTLENVLQQAGLAEHIDYQTEVSVDTDDGRLRPDAIVNLPGGRKLVIDSKCALNAYLDAVDEVDEEKRSRHFAAHVAALKKHAQDLGSKSYWAQFDDAADYVVMFVPGEHFLNAALEQDAGLWDWAFEKKVLLATPTNLVAIARTVASVWKQEKLAAEAGEIAALGRELHSRLATMADHVASMQTNLSRTNNAFNKMVGSFESQVLTQARRFEDYGSGSAKELPDLGTVESVPRQLTKIVKKEGANDADDAA</sequence>
<name>A0ABS6V5W2_9SPHN</name>
<evidence type="ECO:0000256" key="3">
    <source>
        <dbReference type="ARBA" id="ARBA00021840"/>
    </source>
</evidence>
<evidence type="ECO:0000313" key="7">
    <source>
        <dbReference type="EMBL" id="MBW0144959.1"/>
    </source>
</evidence>
<dbReference type="PANTHER" id="PTHR30563:SF0">
    <property type="entry name" value="DNA RECOMBINATION PROTEIN RMUC"/>
    <property type="match status" value="1"/>
</dbReference>
<dbReference type="Pfam" id="PF02646">
    <property type="entry name" value="RmuC"/>
    <property type="match status" value="1"/>
</dbReference>
<dbReference type="EMBL" id="JAHVAH010000001">
    <property type="protein sequence ID" value="MBW0144959.1"/>
    <property type="molecule type" value="Genomic_DNA"/>
</dbReference>